<dbReference type="OrthoDB" id="9762238at2"/>
<dbReference type="PANTHER" id="PTHR38690">
    <property type="entry name" value="PROTEASE-RELATED"/>
    <property type="match status" value="1"/>
</dbReference>
<dbReference type="STRING" id="463301.SAMN04487955_11311"/>
<dbReference type="InterPro" id="IPR025263">
    <property type="entry name" value="YhdP_central"/>
</dbReference>
<accession>A0A1I7JWT2</accession>
<proteinExistence type="predicted"/>
<feature type="domain" description="YhdP central" evidence="1">
    <location>
        <begin position="1"/>
        <end position="1275"/>
    </location>
</feature>
<dbReference type="EMBL" id="FPBP01000013">
    <property type="protein sequence ID" value="SFU89637.1"/>
    <property type="molecule type" value="Genomic_DNA"/>
</dbReference>
<gene>
    <name evidence="2" type="ORF">SAMN04487955_11311</name>
</gene>
<dbReference type="Proteomes" id="UP000198693">
    <property type="component" value="Unassembled WGS sequence"/>
</dbReference>
<dbReference type="InterPro" id="IPR011836">
    <property type="entry name" value="YhdP"/>
</dbReference>
<sequence length="1281" mass="138697">MSVTRSLTRWLLTLAALLLALMALVLLSLRLGLGLADLAKPRIEALLSARFEAVVEIRELDGGLSRLDPHLSLAGLSVRSRTGLGSIPLIEVEQGHLRLNTLASLRDGLPVVEDARLRGITVHVYQDAEGLWHWPDPAELPGDLFPDTAFNLDRLDFWIGALLRQRAWVEDVQLILHGQEQRAVLKAPQLLMTGDARRTHLEGIVYLNGERDAAIQAVLEIQPGQAGLRDFNAALQADMRLGSLMGLAELVGRGAPLRLETASGDAQLWGRWQSGELADVRLDVKVPLLAMSHDARSGELRTIVLETLAARGQWLRREDGWEAWLEGEAGSADWDAPEALFDASGPALPTHWHIRRRGDDWWLNTSEFALDAMAAWRDRLPLPGALDRAIATLNPRGRVAGLRVGREDDQWLARAALHDVEVSPWQRAPGGGPLDMWVEARDLNGKVRFVGDTDSRLVFPDIYADPIALDHARGEVVWSYDGPRSVVSGRNLAVGWQGSEVTGGFGLSAGKGQRGGLGLTLDFRDIDAIDTPLLQWLPVGILSDNLLDWLGNGVSGRVPEGSLRLHVPMAGGGERVDPTFGLSLAVEEGRLPIAQGWPFLEGVEGQLRLQDKTLEATVERAQSLGVEAREGRVVLDDGRLEIDGALNASAEALRRFLLSMPVEGIEAVESWRGEGQASGELALSLPLEEPEALALEIATRVDFPWLEYRPLGLLFRDLEGPLTWRQRDEEGGLVGRVAGRLLGGPVSADIDTPAGGLDLSGSAEGAALGDMLGSGALGERVDGRFDWQGRLSLADGANALRLDSNLQGLEIVLPAPLGKSRAEPKQLRVDVGLDEGRIEGRFGEQLQLRWRELTGAPVGQGQVWLGRTPTAGWPREPGWWVEAYQPRIELDAWGDVLASLQGGGGAAEGADLSRILQTVQLETDCLAINERCLGWLDATASPRGGGGWGMSLDGSLGEGRLDYRPGAAEPLDIALERLSLDRLIPAGTSSGNLFDEIATPPAPEPFPAWIAELPNGRLRIADIERQGRRFGPFTARWQASGDRLTIAPLGLSLGEIAARGELVWEAAGPADSLSRARLDLDGRDLGTAMERLGQPASIRSAETHVESQLAWPGAPWQFALERSRGSIEASLRDGRFVNLESPSARLVGLLNVDNLLRRLRLDFSDVTGQGTSFDRVTGAATLYGGILETRGPVEVEGPATRFTLEGQVDLQRRELDQRLGVTVPVSRNLPLAAVIAGAPVIGGALFIADKLFGDAIDRVTRIHYRVRGPWTSPQISVENAE</sequence>
<organism evidence="2 3">
    <name type="scientific">Halomonas korlensis</name>
    <dbReference type="NCBI Taxonomy" id="463301"/>
    <lineage>
        <taxon>Bacteria</taxon>
        <taxon>Pseudomonadati</taxon>
        <taxon>Pseudomonadota</taxon>
        <taxon>Gammaproteobacteria</taxon>
        <taxon>Oceanospirillales</taxon>
        <taxon>Halomonadaceae</taxon>
        <taxon>Halomonas</taxon>
    </lineage>
</organism>
<dbReference type="PANTHER" id="PTHR38690:SF1">
    <property type="entry name" value="PROTEASE"/>
    <property type="match status" value="1"/>
</dbReference>
<evidence type="ECO:0000259" key="1">
    <source>
        <dbReference type="Pfam" id="PF13116"/>
    </source>
</evidence>
<dbReference type="Pfam" id="PF13116">
    <property type="entry name" value="YhdP"/>
    <property type="match status" value="1"/>
</dbReference>
<protein>
    <submittedName>
        <fullName evidence="2">TIGR02099 family protein</fullName>
    </submittedName>
</protein>
<evidence type="ECO:0000313" key="2">
    <source>
        <dbReference type="EMBL" id="SFU89637.1"/>
    </source>
</evidence>
<keyword evidence="3" id="KW-1185">Reference proteome</keyword>
<name>A0A1I7JWT2_9GAMM</name>
<evidence type="ECO:0000313" key="3">
    <source>
        <dbReference type="Proteomes" id="UP000198693"/>
    </source>
</evidence>
<reference evidence="3" key="1">
    <citation type="submission" date="2016-10" db="EMBL/GenBank/DDBJ databases">
        <authorList>
            <person name="Varghese N."/>
            <person name="Submissions S."/>
        </authorList>
    </citation>
    <scope>NUCLEOTIDE SEQUENCE [LARGE SCALE GENOMIC DNA]</scope>
    <source>
        <strain evidence="3">CGMCC 1.6981</strain>
    </source>
</reference>
<dbReference type="RefSeq" id="WP_089796975.1">
    <property type="nucleotide sequence ID" value="NZ_FPBP01000013.1"/>
</dbReference>